<dbReference type="PANTHER" id="PTHR30204:SF98">
    <property type="entry name" value="HTH-TYPE TRANSCRIPTIONAL REGULATOR ADHR"/>
    <property type="match status" value="1"/>
</dbReference>
<proteinExistence type="predicted"/>
<name>A0ABR9ZQ82_9FIRM</name>
<dbReference type="RefSeq" id="WP_194700848.1">
    <property type="nucleotide sequence ID" value="NZ_JADKNH010000003.1"/>
</dbReference>
<dbReference type="InterPro" id="IPR000551">
    <property type="entry name" value="MerR-type_HTH_dom"/>
</dbReference>
<accession>A0ABR9ZQ82</accession>
<evidence type="ECO:0000313" key="3">
    <source>
        <dbReference type="EMBL" id="MBF4692607.1"/>
    </source>
</evidence>
<dbReference type="Gene3D" id="1.10.1660.10">
    <property type="match status" value="1"/>
</dbReference>
<comment type="caution">
    <text evidence="3">The sequence shown here is derived from an EMBL/GenBank/DDBJ whole genome shotgun (WGS) entry which is preliminary data.</text>
</comment>
<keyword evidence="1" id="KW-0238">DNA-binding</keyword>
<dbReference type="CDD" id="cd01109">
    <property type="entry name" value="HTH_YyaN"/>
    <property type="match status" value="1"/>
</dbReference>
<dbReference type="PROSITE" id="PS50937">
    <property type="entry name" value="HTH_MERR_2"/>
    <property type="match status" value="1"/>
</dbReference>
<evidence type="ECO:0000256" key="1">
    <source>
        <dbReference type="ARBA" id="ARBA00023125"/>
    </source>
</evidence>
<dbReference type="InterPro" id="IPR047057">
    <property type="entry name" value="MerR_fam"/>
</dbReference>
<organism evidence="3 4">
    <name type="scientific">Fusibacter ferrireducens</name>
    <dbReference type="NCBI Taxonomy" id="2785058"/>
    <lineage>
        <taxon>Bacteria</taxon>
        <taxon>Bacillati</taxon>
        <taxon>Bacillota</taxon>
        <taxon>Clostridia</taxon>
        <taxon>Eubacteriales</taxon>
        <taxon>Eubacteriales Family XII. Incertae Sedis</taxon>
        <taxon>Fusibacter</taxon>
    </lineage>
</organism>
<evidence type="ECO:0000313" key="4">
    <source>
        <dbReference type="Proteomes" id="UP000614200"/>
    </source>
</evidence>
<dbReference type="EMBL" id="JADKNH010000003">
    <property type="protein sequence ID" value="MBF4692607.1"/>
    <property type="molecule type" value="Genomic_DNA"/>
</dbReference>
<dbReference type="SUPFAM" id="SSF46955">
    <property type="entry name" value="Putative DNA-binding domain"/>
    <property type="match status" value="1"/>
</dbReference>
<protein>
    <submittedName>
        <fullName evidence="3">MerR family transcriptional regulator</fullName>
    </submittedName>
</protein>
<reference evidence="3 4" key="1">
    <citation type="submission" date="2020-11" db="EMBL/GenBank/DDBJ databases">
        <title>Fusibacter basophilias sp. nov.</title>
        <authorList>
            <person name="Qiu D."/>
        </authorList>
    </citation>
    <scope>NUCLEOTIDE SEQUENCE [LARGE SCALE GENOMIC DNA]</scope>
    <source>
        <strain evidence="3 4">Q10-2</strain>
    </source>
</reference>
<dbReference type="SMART" id="SM00422">
    <property type="entry name" value="HTH_MERR"/>
    <property type="match status" value="1"/>
</dbReference>
<feature type="domain" description="HTH merR-type" evidence="2">
    <location>
        <begin position="1"/>
        <end position="69"/>
    </location>
</feature>
<dbReference type="Proteomes" id="UP000614200">
    <property type="component" value="Unassembled WGS sequence"/>
</dbReference>
<dbReference type="InterPro" id="IPR009061">
    <property type="entry name" value="DNA-bd_dom_put_sf"/>
</dbReference>
<sequence>MTISEVSKMLDLSQDTIRYYERIGLIPSIMRKSSGVRDFSEDDCKNINFIKCMRNAGMPIEVLIEYVSLVAQGESTEVARQELIIEQRKILMDKVEEMKQTIERLDYKIEFYGNRALNKKES</sequence>
<evidence type="ECO:0000259" key="2">
    <source>
        <dbReference type="PROSITE" id="PS50937"/>
    </source>
</evidence>
<keyword evidence="4" id="KW-1185">Reference proteome</keyword>
<dbReference type="PROSITE" id="PS00552">
    <property type="entry name" value="HTH_MERR_1"/>
    <property type="match status" value="1"/>
</dbReference>
<dbReference type="PRINTS" id="PR00040">
    <property type="entry name" value="HTHMERR"/>
</dbReference>
<gene>
    <name evidence="3" type="ORF">ISU02_05735</name>
</gene>
<dbReference type="PANTHER" id="PTHR30204">
    <property type="entry name" value="REDOX-CYCLING DRUG-SENSING TRANSCRIPTIONAL ACTIVATOR SOXR"/>
    <property type="match status" value="1"/>
</dbReference>
<dbReference type="Pfam" id="PF13411">
    <property type="entry name" value="MerR_1"/>
    <property type="match status" value="1"/>
</dbReference>